<dbReference type="Proteomes" id="UP000039865">
    <property type="component" value="Unassembled WGS sequence"/>
</dbReference>
<name>A0A078ABR3_STYLE</name>
<dbReference type="InParanoid" id="A0A078ABR3"/>
<sequence length="815" mass="97023">MIAQNTLELRRPTGQLLSIIMSNYKLKQMIEEQFLDEKRGTMYEEDLFQTNLILKPVMNQPKFYEQEFLNKIGTDQKILIYQKQIWELTLYVIKNQKTFQAKFNYKDLQKISKLMKLGLQNSYNKSKISGIEKISKPKFNLEERNQFSKTDLNFNKQKLEKKTSIFTSKKLKVFDKATNSFKGKEFTEDYAVEKAERYLQNNANFSNRQSANNLKFLDSGEHTNGPTISYMFDGSMNSNLKLRRTVSDSSFFESTHRSHLKISDAFKTKKKKKNSDKIMMVDEKEKIRDRMFNNSYLKTYFKIQDERAIKKMALNEDQIEMSIESKEEHESMMRITNEHFFNTKQQSKFWVLFVKSLNISDKYDKEHRMRIRLESDNLCYQKRLRQQIFNDEIFYLEKLKLIDQKLVFKNVRVFLNPRKIVFDNIFGNFSNFALVRDSTRYNASDYDIQIYAFDYLSGEIAKSIIKMEKAIEQSGFQYQDVKNQRLMLSEVIQLAKLLIYDDQYNEGIANLRKHTTQDDLKYVPPQSNLVQKMLRQDYYENCMQQKNEVNQKRKELIDWKKNQAKREGKSIYSKVISLDSGGNKYQYLRLNLIPTPNNLLFRLYSQNLLIKIDERIPLIDISEKTQISLEILNQYSQYRRQKKRIYKRNFQFIEELSERILNAYVPQMTKNFLEKYNDEGDKNIQQAQFIILFKDDEKIQNQNQIQNDISITKTRLINLTIASRQATANNHQRQNSQSPSMKLIDSVQNSINKTNNKNKIFTLMNSTQKSETQLLGLPSMAKNKKKKKKKKKKKILKRNIQFDNVQQTNLDIEQF</sequence>
<evidence type="ECO:0000313" key="4">
    <source>
        <dbReference type="Proteomes" id="UP000039865"/>
    </source>
</evidence>
<dbReference type="AlphaFoldDB" id="A0A078ABR3"/>
<keyword evidence="4" id="KW-1185">Reference proteome</keyword>
<accession>A0A078ABR3</accession>
<keyword evidence="1" id="KW-0175">Coiled coil</keyword>
<gene>
    <name evidence="3" type="primary">Contig3225.g3452</name>
    <name evidence="3" type="ORF">STYLEM_8012</name>
</gene>
<protein>
    <submittedName>
        <fullName evidence="3">Uncharacterized protein</fullName>
    </submittedName>
</protein>
<reference evidence="3 4" key="1">
    <citation type="submission" date="2014-06" db="EMBL/GenBank/DDBJ databases">
        <authorList>
            <person name="Swart Estienne"/>
        </authorList>
    </citation>
    <scope>NUCLEOTIDE SEQUENCE [LARGE SCALE GENOMIC DNA]</scope>
    <source>
        <strain evidence="3 4">130c</strain>
    </source>
</reference>
<organism evidence="3 4">
    <name type="scientific">Stylonychia lemnae</name>
    <name type="common">Ciliate</name>
    <dbReference type="NCBI Taxonomy" id="5949"/>
    <lineage>
        <taxon>Eukaryota</taxon>
        <taxon>Sar</taxon>
        <taxon>Alveolata</taxon>
        <taxon>Ciliophora</taxon>
        <taxon>Intramacronucleata</taxon>
        <taxon>Spirotrichea</taxon>
        <taxon>Stichotrichia</taxon>
        <taxon>Sporadotrichida</taxon>
        <taxon>Oxytrichidae</taxon>
        <taxon>Stylonychinae</taxon>
        <taxon>Stylonychia</taxon>
    </lineage>
</organism>
<evidence type="ECO:0000256" key="1">
    <source>
        <dbReference type="SAM" id="Coils"/>
    </source>
</evidence>
<evidence type="ECO:0000313" key="3">
    <source>
        <dbReference type="EMBL" id="CDW79027.1"/>
    </source>
</evidence>
<feature type="coiled-coil region" evidence="1">
    <location>
        <begin position="535"/>
        <end position="562"/>
    </location>
</feature>
<evidence type="ECO:0000256" key="2">
    <source>
        <dbReference type="SAM" id="MobiDB-lite"/>
    </source>
</evidence>
<feature type="region of interest" description="Disordered" evidence="2">
    <location>
        <begin position="772"/>
        <end position="795"/>
    </location>
</feature>
<feature type="compositionally biased region" description="Basic residues" evidence="2">
    <location>
        <begin position="782"/>
        <end position="795"/>
    </location>
</feature>
<dbReference type="EMBL" id="CCKQ01007625">
    <property type="protein sequence ID" value="CDW79027.1"/>
    <property type="molecule type" value="Genomic_DNA"/>
</dbReference>
<proteinExistence type="predicted"/>